<dbReference type="GO" id="GO:2000648">
    <property type="term" value="P:positive regulation of stem cell proliferation"/>
    <property type="evidence" value="ECO:0007669"/>
    <property type="project" value="Ensembl"/>
</dbReference>
<dbReference type="GO" id="GO:0042826">
    <property type="term" value="F:histone deacetylase binding"/>
    <property type="evidence" value="ECO:0007669"/>
    <property type="project" value="Ensembl"/>
</dbReference>
<dbReference type="GO" id="GO:0021772">
    <property type="term" value="P:olfactory bulb development"/>
    <property type="evidence" value="ECO:0007669"/>
    <property type="project" value="Ensembl"/>
</dbReference>
<dbReference type="FunFam" id="1.10.565.10:FF:000019">
    <property type="entry name" value="Nuclear receptor subfamily 2 group E member 1"/>
    <property type="match status" value="1"/>
</dbReference>
<dbReference type="GO" id="GO:0008270">
    <property type="term" value="F:zinc ion binding"/>
    <property type="evidence" value="ECO:0007669"/>
    <property type="project" value="UniProtKB-KW"/>
</dbReference>
<dbReference type="GeneTree" id="ENSGT00940000156693"/>
<dbReference type="InterPro" id="IPR001628">
    <property type="entry name" value="Znf_hrmn_rcpt"/>
</dbReference>
<dbReference type="GO" id="GO:0060164">
    <property type="term" value="P:regulation of timing of neuron differentiation"/>
    <property type="evidence" value="ECO:0007669"/>
    <property type="project" value="Ensembl"/>
</dbReference>
<dbReference type="GO" id="GO:0090049">
    <property type="term" value="P:regulation of cell migration involved in sprouting angiogenesis"/>
    <property type="evidence" value="ECO:0007669"/>
    <property type="project" value="Ensembl"/>
</dbReference>
<dbReference type="InterPro" id="IPR035500">
    <property type="entry name" value="NHR-like_dom_sf"/>
</dbReference>
<dbReference type="CDD" id="cd06950">
    <property type="entry name" value="NR_LBD_Tlx_PNR_like"/>
    <property type="match status" value="1"/>
</dbReference>
<dbReference type="AlphaFoldDB" id="A0A2K6FNK7"/>
<dbReference type="OMA" id="IMGMVTR"/>
<dbReference type="GO" id="GO:0030198">
    <property type="term" value="P:extracellular matrix organization"/>
    <property type="evidence" value="ECO:0007669"/>
    <property type="project" value="Ensembl"/>
</dbReference>
<evidence type="ECO:0000256" key="2">
    <source>
        <dbReference type="ARBA" id="ARBA00022723"/>
    </source>
</evidence>
<dbReference type="GO" id="GO:0045787">
    <property type="term" value="P:positive regulation of cell cycle"/>
    <property type="evidence" value="ECO:0007669"/>
    <property type="project" value="Ensembl"/>
</dbReference>
<dbReference type="GO" id="GO:0045165">
    <property type="term" value="P:cell fate commitment"/>
    <property type="evidence" value="ECO:0007669"/>
    <property type="project" value="Ensembl"/>
</dbReference>
<dbReference type="GO" id="GO:0060291">
    <property type="term" value="P:long-term synaptic potentiation"/>
    <property type="evidence" value="ECO:0007669"/>
    <property type="project" value="Ensembl"/>
</dbReference>
<feature type="domain" description="Nuclear receptor" evidence="11">
    <location>
        <begin position="52"/>
        <end position="109"/>
    </location>
</feature>
<dbReference type="InterPro" id="IPR001723">
    <property type="entry name" value="Nuclear_hrmn_rcpt"/>
</dbReference>
<evidence type="ECO:0000259" key="12">
    <source>
        <dbReference type="PROSITE" id="PS51843"/>
    </source>
</evidence>
<evidence type="ECO:0000256" key="7">
    <source>
        <dbReference type="ARBA" id="ARBA00023163"/>
    </source>
</evidence>
<dbReference type="PRINTS" id="PR00047">
    <property type="entry name" value="STROIDFINGER"/>
</dbReference>
<dbReference type="GO" id="GO:0021895">
    <property type="term" value="P:cerebral cortex neuron differentiation"/>
    <property type="evidence" value="ECO:0007669"/>
    <property type="project" value="Ensembl"/>
</dbReference>
<keyword evidence="7 10" id="KW-0804">Transcription</keyword>
<dbReference type="PROSITE" id="PS00031">
    <property type="entry name" value="NUCLEAR_REC_DBD_1"/>
    <property type="match status" value="1"/>
</dbReference>
<dbReference type="GO" id="GO:0048712">
    <property type="term" value="P:negative regulation of astrocyte differentiation"/>
    <property type="evidence" value="ECO:0007669"/>
    <property type="project" value="Ensembl"/>
</dbReference>
<dbReference type="PROSITE" id="PS51030">
    <property type="entry name" value="NUCLEAR_REC_DBD_2"/>
    <property type="match status" value="1"/>
</dbReference>
<dbReference type="InterPro" id="IPR050274">
    <property type="entry name" value="Nuclear_hormone_rcpt_NR2"/>
</dbReference>
<comment type="similarity">
    <text evidence="1">Belongs to the nuclear hormone receptor family. NR2 subfamily.</text>
</comment>
<evidence type="ECO:0000256" key="9">
    <source>
        <dbReference type="ARBA" id="ARBA00023242"/>
    </source>
</evidence>
<dbReference type="Gene3D" id="1.10.565.10">
    <property type="entry name" value="Retinoid X Receptor"/>
    <property type="match status" value="1"/>
</dbReference>
<dbReference type="Gene3D" id="3.30.50.10">
    <property type="entry name" value="Erythroid Transcription Factor GATA-1, subunit A"/>
    <property type="match status" value="1"/>
</dbReference>
<dbReference type="GO" id="GO:0045766">
    <property type="term" value="P:positive regulation of angiogenesis"/>
    <property type="evidence" value="ECO:0007669"/>
    <property type="project" value="Ensembl"/>
</dbReference>
<dbReference type="GO" id="GO:0001525">
    <property type="term" value="P:angiogenesis"/>
    <property type="evidence" value="ECO:0007669"/>
    <property type="project" value="Ensembl"/>
</dbReference>
<dbReference type="GO" id="GO:0001662">
    <property type="term" value="P:behavioral fear response"/>
    <property type="evidence" value="ECO:0007669"/>
    <property type="project" value="Ensembl"/>
</dbReference>
<dbReference type="GO" id="GO:0001227">
    <property type="term" value="F:DNA-binding transcription repressor activity, RNA polymerase II-specific"/>
    <property type="evidence" value="ECO:0007669"/>
    <property type="project" value="Ensembl"/>
</dbReference>
<dbReference type="GO" id="GO:0006915">
    <property type="term" value="P:apoptotic process"/>
    <property type="evidence" value="ECO:0007669"/>
    <property type="project" value="Ensembl"/>
</dbReference>
<dbReference type="GO" id="GO:0001228">
    <property type="term" value="F:DNA-binding transcription activator activity, RNA polymerase II-specific"/>
    <property type="evidence" value="ECO:0007669"/>
    <property type="project" value="Ensembl"/>
</dbReference>
<feature type="domain" description="NR LBD" evidence="12">
    <location>
        <begin position="191"/>
        <end position="419"/>
    </location>
</feature>
<accession>A0A2K6FNK7</accession>
<comment type="subcellular location">
    <subcellularLocation>
        <location evidence="10">Nucleus</location>
    </subcellularLocation>
</comment>
<gene>
    <name evidence="13" type="primary">NR2E1</name>
</gene>
<dbReference type="PROSITE" id="PS51843">
    <property type="entry name" value="NR_LBD"/>
    <property type="match status" value="1"/>
</dbReference>
<evidence type="ECO:0000256" key="10">
    <source>
        <dbReference type="RuleBase" id="RU004334"/>
    </source>
</evidence>
<dbReference type="GO" id="GO:0021764">
    <property type="term" value="P:amygdala development"/>
    <property type="evidence" value="ECO:0007669"/>
    <property type="project" value="Ensembl"/>
</dbReference>
<dbReference type="SUPFAM" id="SSF57716">
    <property type="entry name" value="Glucocorticoid receptor-like (DNA-binding domain)"/>
    <property type="match status" value="1"/>
</dbReference>
<dbReference type="GO" id="GO:0048708">
    <property type="term" value="P:astrocyte differentiation"/>
    <property type="evidence" value="ECO:0007669"/>
    <property type="project" value="Ensembl"/>
</dbReference>
<dbReference type="InterPro" id="IPR000536">
    <property type="entry name" value="Nucl_hrmn_rcpt_lig-bd"/>
</dbReference>
<keyword evidence="5 10" id="KW-0805">Transcription regulation</keyword>
<dbReference type="PRINTS" id="PR00398">
    <property type="entry name" value="STRDHORMONER"/>
</dbReference>
<dbReference type="GO" id="GO:0021542">
    <property type="term" value="P:dentate gyrus development"/>
    <property type="evidence" value="ECO:0007669"/>
    <property type="project" value="Ensembl"/>
</dbReference>
<evidence type="ECO:0000256" key="8">
    <source>
        <dbReference type="ARBA" id="ARBA00023170"/>
    </source>
</evidence>
<evidence type="ECO:0000256" key="3">
    <source>
        <dbReference type="ARBA" id="ARBA00022771"/>
    </source>
</evidence>
<proteinExistence type="inferred from homology"/>
<evidence type="ECO:0000313" key="14">
    <source>
        <dbReference type="Proteomes" id="UP000233160"/>
    </source>
</evidence>
<keyword evidence="2 10" id="KW-0479">Metal-binding</keyword>
<dbReference type="GO" id="GO:0021960">
    <property type="term" value="P:anterior commissure morphogenesis"/>
    <property type="evidence" value="ECO:0007669"/>
    <property type="project" value="Ensembl"/>
</dbReference>
<dbReference type="GO" id="GO:0007405">
    <property type="term" value="P:neuroblast proliferation"/>
    <property type="evidence" value="ECO:0007669"/>
    <property type="project" value="Ensembl"/>
</dbReference>
<evidence type="ECO:0000256" key="6">
    <source>
        <dbReference type="ARBA" id="ARBA00023125"/>
    </source>
</evidence>
<evidence type="ECO:0000256" key="1">
    <source>
        <dbReference type="ARBA" id="ARBA00006421"/>
    </source>
</evidence>
<dbReference type="GO" id="GO:0043066">
    <property type="term" value="P:negative regulation of apoptotic process"/>
    <property type="evidence" value="ECO:0007669"/>
    <property type="project" value="Ensembl"/>
</dbReference>
<dbReference type="GO" id="GO:0060041">
    <property type="term" value="P:retina development in camera-type eye"/>
    <property type="evidence" value="ECO:0007669"/>
    <property type="project" value="Ensembl"/>
</dbReference>
<dbReference type="STRING" id="379532.ENSPCOP00000015557"/>
<dbReference type="GO" id="GO:0005654">
    <property type="term" value="C:nucleoplasm"/>
    <property type="evidence" value="ECO:0007669"/>
    <property type="project" value="UniProtKB-ARBA"/>
</dbReference>
<dbReference type="GO" id="GO:0045665">
    <property type="term" value="P:negative regulation of neuron differentiation"/>
    <property type="evidence" value="ECO:0007669"/>
    <property type="project" value="Ensembl"/>
</dbReference>
<keyword evidence="6 10" id="KW-0238">DNA-binding</keyword>
<dbReference type="GO" id="GO:0002118">
    <property type="term" value="P:aggressive behavior"/>
    <property type="evidence" value="ECO:0007669"/>
    <property type="project" value="Ensembl"/>
</dbReference>
<keyword evidence="3 10" id="KW-0863">Zinc-finger</keyword>
<sequence>MFRAGAEGGEKEAQLRPQCGADPFAALAFLVSPGPTLVLVVPLSGRRGRILDIPCKVCGDRSSGKHYGVYACDGCSGFFKRSIRRNRTYVCKSGNQVPYPELQCPAPLCCLFPALFVPRSPLTVQHERGPRTSTIRKQVALYFRGHKEENGAAAHFPSAALPAPAFFTAVTQLEPHSLELAAVSATPERQTLVSLAQPTPKYPHEVNGTPMYLYEVATESVCESAARLLFMSIKWAKSVPAFSTLSLQDQLMLLEDAWRELFVLGIAQWAIPVDANTLLAVSGMNGDNTDSQKLNKIISEIQALQEVVARFRQLRLDATEFACLKCIVTFKAVPTHSGSELRSFRNAAAIAALQDEAQLTLNSYIHTRYPTQPCRFGKLLLLLPALRSISPSTIEEVFFKKTIGNVPITRLLSDMYKSSDI</sequence>
<dbReference type="GO" id="GO:0035176">
    <property type="term" value="P:social behavior"/>
    <property type="evidence" value="ECO:0007669"/>
    <property type="project" value="Ensembl"/>
</dbReference>
<dbReference type="GO" id="GO:2000178">
    <property type="term" value="P:negative regulation of neural precursor cell proliferation"/>
    <property type="evidence" value="ECO:0007669"/>
    <property type="project" value="Ensembl"/>
</dbReference>
<dbReference type="GO" id="GO:0035019">
    <property type="term" value="P:somatic stem cell population maintenance"/>
    <property type="evidence" value="ECO:0007669"/>
    <property type="project" value="Ensembl"/>
</dbReference>
<organism evidence="13 14">
    <name type="scientific">Propithecus coquereli</name>
    <name type="common">Coquerel's sifaka</name>
    <name type="synonym">Propithecus verreauxi coquereli</name>
    <dbReference type="NCBI Taxonomy" id="379532"/>
    <lineage>
        <taxon>Eukaryota</taxon>
        <taxon>Metazoa</taxon>
        <taxon>Chordata</taxon>
        <taxon>Craniata</taxon>
        <taxon>Vertebrata</taxon>
        <taxon>Euteleostomi</taxon>
        <taxon>Mammalia</taxon>
        <taxon>Eutheria</taxon>
        <taxon>Euarchontoglires</taxon>
        <taxon>Primates</taxon>
        <taxon>Strepsirrhini</taxon>
        <taxon>Lemuriformes</taxon>
        <taxon>Indriidae</taxon>
        <taxon>Propithecus</taxon>
    </lineage>
</organism>
<dbReference type="SMART" id="SM00430">
    <property type="entry name" value="HOLI"/>
    <property type="match status" value="1"/>
</dbReference>
<keyword evidence="9 10" id="KW-0539">Nucleus</keyword>
<name>A0A2K6FNK7_PROCO</name>
<reference evidence="13" key="1">
    <citation type="submission" date="2025-08" db="UniProtKB">
        <authorList>
            <consortium name="Ensembl"/>
        </authorList>
    </citation>
    <scope>IDENTIFICATION</scope>
</reference>
<dbReference type="PANTHER" id="PTHR24083">
    <property type="entry name" value="NUCLEAR HORMONE RECEPTOR"/>
    <property type="match status" value="1"/>
</dbReference>
<dbReference type="PRINTS" id="PR01282">
    <property type="entry name" value="COUPTNFACTOR"/>
</dbReference>
<dbReference type="SMART" id="SM00399">
    <property type="entry name" value="ZnF_C4"/>
    <property type="match status" value="1"/>
</dbReference>
<evidence type="ECO:0000256" key="5">
    <source>
        <dbReference type="ARBA" id="ARBA00023015"/>
    </source>
</evidence>
<dbReference type="InterPro" id="IPR013088">
    <property type="entry name" value="Znf_NHR/GATA"/>
</dbReference>
<dbReference type="GO" id="GO:0002052">
    <property type="term" value="P:positive regulation of neuroblast proliferation"/>
    <property type="evidence" value="ECO:0007669"/>
    <property type="project" value="Ensembl"/>
</dbReference>
<keyword evidence="8 10" id="KW-0675">Receptor</keyword>
<evidence type="ECO:0000313" key="13">
    <source>
        <dbReference type="Ensembl" id="ENSPCOP00000015557.1"/>
    </source>
</evidence>
<dbReference type="GO" id="GO:0021819">
    <property type="term" value="P:layer formation in cerebral cortex"/>
    <property type="evidence" value="ECO:0007669"/>
    <property type="project" value="Ensembl"/>
</dbReference>
<dbReference type="SUPFAM" id="SSF48508">
    <property type="entry name" value="Nuclear receptor ligand-binding domain"/>
    <property type="match status" value="1"/>
</dbReference>
<keyword evidence="4 10" id="KW-0862">Zinc</keyword>
<reference evidence="13" key="2">
    <citation type="submission" date="2025-09" db="UniProtKB">
        <authorList>
            <consortium name="Ensembl"/>
        </authorList>
    </citation>
    <scope>IDENTIFICATION</scope>
</reference>
<dbReference type="GO" id="GO:0000978">
    <property type="term" value="F:RNA polymerase II cis-regulatory region sequence-specific DNA binding"/>
    <property type="evidence" value="ECO:0007669"/>
    <property type="project" value="Ensembl"/>
</dbReference>
<evidence type="ECO:0000259" key="11">
    <source>
        <dbReference type="PROSITE" id="PS51030"/>
    </source>
</evidence>
<dbReference type="Proteomes" id="UP000233160">
    <property type="component" value="Unassembled WGS sequence"/>
</dbReference>
<dbReference type="GO" id="GO:0043615">
    <property type="term" value="P:astrocyte cell migration"/>
    <property type="evidence" value="ECO:0007669"/>
    <property type="project" value="Ensembl"/>
</dbReference>
<dbReference type="GO" id="GO:0048814">
    <property type="term" value="P:regulation of dendrite morphogenesis"/>
    <property type="evidence" value="ECO:0007669"/>
    <property type="project" value="Ensembl"/>
</dbReference>
<keyword evidence="14" id="KW-1185">Reference proteome</keyword>
<protein>
    <submittedName>
        <fullName evidence="13">Nuclear receptor subfamily 2 group E member 1</fullName>
    </submittedName>
</protein>
<dbReference type="GO" id="GO:0007601">
    <property type="term" value="P:visual perception"/>
    <property type="evidence" value="ECO:0007669"/>
    <property type="project" value="Ensembl"/>
</dbReference>
<dbReference type="Ensembl" id="ENSPCOT00000026173.1">
    <property type="protein sequence ID" value="ENSPCOP00000015557.1"/>
    <property type="gene ID" value="ENSPCOG00000019521.1"/>
</dbReference>
<evidence type="ECO:0000256" key="4">
    <source>
        <dbReference type="ARBA" id="ARBA00022833"/>
    </source>
</evidence>
<dbReference type="Pfam" id="PF00105">
    <property type="entry name" value="zf-C4"/>
    <property type="match status" value="1"/>
</dbReference>
<dbReference type="Pfam" id="PF00104">
    <property type="entry name" value="Hormone_recep"/>
    <property type="match status" value="1"/>
</dbReference>